<evidence type="ECO:0000313" key="5">
    <source>
        <dbReference type="EnsemblMetazoa" id="PPA29208.1"/>
    </source>
</evidence>
<keyword evidence="6" id="KW-1185">Reference proteome</keyword>
<evidence type="ECO:0000313" key="6">
    <source>
        <dbReference type="Proteomes" id="UP000005239"/>
    </source>
</evidence>
<dbReference type="GO" id="GO:0016706">
    <property type="term" value="F:2-oxoglutarate-dependent dioxygenase activity"/>
    <property type="evidence" value="ECO:0000318"/>
    <property type="project" value="GO_Central"/>
</dbReference>
<dbReference type="GO" id="GO:0005737">
    <property type="term" value="C:cytoplasm"/>
    <property type="evidence" value="ECO:0007669"/>
    <property type="project" value="UniProtKB-SubCell"/>
</dbReference>
<evidence type="ECO:0000256" key="3">
    <source>
        <dbReference type="ARBA" id="ARBA00037342"/>
    </source>
</evidence>
<keyword evidence="2" id="KW-0963">Cytoplasm</keyword>
<dbReference type="EnsemblMetazoa" id="PPA29208.1">
    <property type="protein sequence ID" value="PPA29208.1"/>
    <property type="gene ID" value="WBGene00118762"/>
</dbReference>
<evidence type="ECO:0000256" key="1">
    <source>
        <dbReference type="ARBA" id="ARBA00004496"/>
    </source>
</evidence>
<name>A0A2A6CFZ5_PRIPA</name>
<organism evidence="5 6">
    <name type="scientific">Pristionchus pacificus</name>
    <name type="common">Parasitic nematode worm</name>
    <dbReference type="NCBI Taxonomy" id="54126"/>
    <lineage>
        <taxon>Eukaryota</taxon>
        <taxon>Metazoa</taxon>
        <taxon>Ecdysozoa</taxon>
        <taxon>Nematoda</taxon>
        <taxon>Chromadorea</taxon>
        <taxon>Rhabditida</taxon>
        <taxon>Rhabditina</taxon>
        <taxon>Diplogasteromorpha</taxon>
        <taxon>Diplogasteroidea</taxon>
        <taxon>Neodiplogasteridae</taxon>
        <taxon>Pristionchus</taxon>
    </lineage>
</organism>
<dbReference type="OrthoDB" id="438164at2759"/>
<dbReference type="PANTHER" id="PTHR12461">
    <property type="entry name" value="HYPOXIA-INDUCIBLE FACTOR 1 ALPHA INHIBITOR-RELATED"/>
    <property type="match status" value="1"/>
</dbReference>
<accession>A0A8R1UJW1</accession>
<dbReference type="Gene3D" id="2.60.120.650">
    <property type="entry name" value="Cupin"/>
    <property type="match status" value="1"/>
</dbReference>
<dbReference type="AlphaFoldDB" id="A0A2A6CFZ5"/>
<feature type="compositionally biased region" description="Polar residues" evidence="4">
    <location>
        <begin position="50"/>
        <end position="66"/>
    </location>
</feature>
<evidence type="ECO:0000256" key="4">
    <source>
        <dbReference type="SAM" id="MobiDB-lite"/>
    </source>
</evidence>
<reference evidence="5" key="2">
    <citation type="submission" date="2022-06" db="UniProtKB">
        <authorList>
            <consortium name="EnsemblMetazoa"/>
        </authorList>
    </citation>
    <scope>IDENTIFICATION</scope>
    <source>
        <strain evidence="5">PS312</strain>
    </source>
</reference>
<dbReference type="Pfam" id="PF13621">
    <property type="entry name" value="Cupin_8"/>
    <property type="match status" value="1"/>
</dbReference>
<dbReference type="SUPFAM" id="SSF51197">
    <property type="entry name" value="Clavaminate synthase-like"/>
    <property type="match status" value="1"/>
</dbReference>
<dbReference type="PANTHER" id="PTHR12461:SF43">
    <property type="entry name" value="HSPB1-ASSOCIATED PROTEIN 1"/>
    <property type="match status" value="1"/>
</dbReference>
<dbReference type="Proteomes" id="UP000005239">
    <property type="component" value="Unassembled WGS sequence"/>
</dbReference>
<sequence>QAFMPRSYQDLMKESLTEVALQKKHYQNLVNSALNSPSLSPINHPRYRDTQTPSMERVSTSVSPASSIRPIPGCPEPGRLPYRHDPLKNYLQYEQAWRNRPSPGEKSHDKFRWQNAVEFISNFSLYLRATKRLGAAWGRPGPAGPDCFNWGTNLDSLPYPMSSSPLIDPANSWHDAHATAPFVVSGAWPDREWTNDDLIKNLPGSFPVRMGSRELEIGKPKYDNACEKAEMTVAEFLQWSSDGVSGLPSINTHWGYMDYLHLVEHDQLDSFCSAFPWSSLLDGDFDDVQPTVWLGTAGAHSPLHYDTMGWNLHAQLRGSKQWILVPPGGPSEEDRLDRHKTLGATRTPYENTTVYSQLDALGDPSLLSSIDGIRVFTLLPGDILFVPPLWWHADPEATDAMEEAMRECIRWLKGEKYDENHPIVQSLIELVNRGRTRYDDFLCRYKHLTPAPTSTVSELTKIDRSKMCLSFVPLRSTPIQKDHIRPWDITKWIESEY</sequence>
<reference evidence="6" key="1">
    <citation type="journal article" date="2008" name="Nat. Genet.">
        <title>The Pristionchus pacificus genome provides a unique perspective on nematode lifestyle and parasitism.</title>
        <authorList>
            <person name="Dieterich C."/>
            <person name="Clifton S.W."/>
            <person name="Schuster L.N."/>
            <person name="Chinwalla A."/>
            <person name="Delehaunty K."/>
            <person name="Dinkelacker I."/>
            <person name="Fulton L."/>
            <person name="Fulton R."/>
            <person name="Godfrey J."/>
            <person name="Minx P."/>
            <person name="Mitreva M."/>
            <person name="Roeseler W."/>
            <person name="Tian H."/>
            <person name="Witte H."/>
            <person name="Yang S.P."/>
            <person name="Wilson R.K."/>
            <person name="Sommer R.J."/>
        </authorList>
    </citation>
    <scope>NUCLEOTIDE SEQUENCE [LARGE SCALE GENOMIC DNA]</scope>
    <source>
        <strain evidence="6">PS312</strain>
    </source>
</reference>
<dbReference type="SMART" id="SM00558">
    <property type="entry name" value="JmjC"/>
    <property type="match status" value="1"/>
</dbReference>
<proteinExistence type="predicted"/>
<dbReference type="PROSITE" id="PS51184">
    <property type="entry name" value="JMJC"/>
    <property type="match status" value="1"/>
</dbReference>
<comment type="function">
    <text evidence="3">May play a role in cellular stress response.</text>
</comment>
<feature type="region of interest" description="Disordered" evidence="4">
    <location>
        <begin position="35"/>
        <end position="78"/>
    </location>
</feature>
<protein>
    <submittedName>
        <fullName evidence="5">JmjC domain-containing protein</fullName>
    </submittedName>
</protein>
<evidence type="ECO:0000256" key="2">
    <source>
        <dbReference type="ARBA" id="ARBA00022490"/>
    </source>
</evidence>
<accession>A0A2A6CFZ5</accession>
<dbReference type="InterPro" id="IPR003347">
    <property type="entry name" value="JmjC_dom"/>
</dbReference>
<dbReference type="InterPro" id="IPR041667">
    <property type="entry name" value="Cupin_8"/>
</dbReference>
<gene>
    <name evidence="5" type="primary">WBGene00118762</name>
</gene>
<comment type="subcellular location">
    <subcellularLocation>
        <location evidence="1">Cytoplasm</location>
    </subcellularLocation>
</comment>